<dbReference type="InterPro" id="IPR008707">
    <property type="entry name" value="B-propeller_PilY1"/>
</dbReference>
<evidence type="ECO:0000313" key="5">
    <source>
        <dbReference type="Proteomes" id="UP000663720"/>
    </source>
</evidence>
<feature type="domain" description="PilY1 beta-propeller" evidence="3">
    <location>
        <begin position="1001"/>
        <end position="1160"/>
    </location>
</feature>
<evidence type="ECO:0000313" key="4">
    <source>
        <dbReference type="EMBL" id="QTA83199.1"/>
    </source>
</evidence>
<dbReference type="Pfam" id="PF05567">
    <property type="entry name" value="T4P_PilY1"/>
    <property type="match status" value="1"/>
</dbReference>
<dbReference type="KEGG" id="dli:dnl_55950"/>
<sequence>MQQTTGIKKKKRLFLITVLIAFLLSIYCVNMSFAKKSGTDEGSDGGGGLAIVGCATSTTSDNSGGFNLDNFIVDGPIEVNENGKLFLPVGDKAVNPGKIVLPFDQEVWVSFIYEGAGYRSDFGYILLEDAAVKDADGNILYRTKNNTYEKYDKSKEEADPKYYARDDWGNKIEKFVGWQDGSGNPILPYDKRYPVFVNINASGGILNTDNHLSGYKNRPNNDKDLANYDDGTHIPFIPYTGDGGKITRKDMRKSLGTFKGGTELIFFLSADHRYNVKDYSDRLTYFTKMGWNPDTYSNKIPVFPPPTPHDEDDDIVYWKYCKPCEDNSKEICCECSAEADVEPCEPCRTDGKFGYKECSKNKYKWQYSLQPFEKYYHLGTSGGGSWKVDSGWMSETAVGYVKDDYGIVLPEDAVSILTIQREKQYSHVMVGAPPDNPNLWLLGWEDLKGGGDTDHEDLVFLIERKTGGTVTLQSQEDLKLSEEQYYTAVTIEIKDSLPCPGKTGISYFVSIDGGTSWTEVIEWNEIRKLNADGSIGEDITQSWTPGYPTDTYRSGRIDFAGLGVSGRDLVWKAEVVSETANDSGVTCSPEIINVKVIGSVAAHAFFSRASPVVETNVIYSGSYETPAPPGESGWGEDKTLRGHLKATRIYDPAAPTPELAGKDTATAEKLIWDAGEMLSAVPPKDRKIYMPDMTDVTLILNENIGTGTGDKKTFTYRFSHYPVSAGTVSITDGYETFHDIRTDELEGNKGGVGYINRFTGVVRVTFKFPPDKDVSVLADYTYYVAKPGLKEFNTANVDSVMLGLDKSHVNSVGFKFDFNNDGKFNNVGTDGSGTPDDSDGDWLVEWIRGYADGSAKSKPKDWLLGSVDHSVPAVVVPPGMPIWYQGTKISTSMKDSYKKYAASQQTRPTVVYVGARDGMVHAFDGGQYRRAKEGYTKDTIFSELIWGDNPETKDVQERRGYFKWKESGNSESADYGTGNELWSFIPANLIPRFKNNLLKAEDQAYADASPAVADVYVDGKWKTVLLVAEGNGGDTVFCLDVTDPANPYFLWEFADPELFRSISSPAVASIGIMMGADGQAKWAAFFVSGKSYDSSLSPSIYIINIADGSLIKRVYLTSGGEAGNGGTPSGQPSVIDTDGNGYVDRLYIGTDKGFLYKVNIPDETAGEPTECLLNPDSAISGVSGGKRLPIYASPAIISDVDDDGNNIIRVFYGTGDSPYYAETINEEQNYAFFAFIDKDDKKTCSAGTLDWFKEMESGHRIWASAFAAAGNIYFGTSTSDTEDPCDGYEDGDTSSNAGKIFGYKMNSGDSVGLDGQTVGNVISSPLVEDRHLYIKTASSPDPISFGDGRYENEKDDIFLQKLPPSPEHWQEVY</sequence>
<keyword evidence="1" id="KW-0479">Metal-binding</keyword>
<dbReference type="Proteomes" id="UP000663720">
    <property type="component" value="Chromosome"/>
</dbReference>
<keyword evidence="5" id="KW-1185">Reference proteome</keyword>
<name>A0A975BDJ5_9BACT</name>
<evidence type="ECO:0000256" key="1">
    <source>
        <dbReference type="ARBA" id="ARBA00022723"/>
    </source>
</evidence>
<gene>
    <name evidence="4" type="ORF">dnl_55950</name>
</gene>
<accession>A0A975BDJ5</accession>
<protein>
    <submittedName>
        <fullName evidence="4">PilC beta-propeller domain-containing protein</fullName>
    </submittedName>
</protein>
<dbReference type="RefSeq" id="WP_207689013.1">
    <property type="nucleotide sequence ID" value="NZ_CP061799.1"/>
</dbReference>
<dbReference type="EMBL" id="CP061799">
    <property type="protein sequence ID" value="QTA83199.1"/>
    <property type="molecule type" value="Genomic_DNA"/>
</dbReference>
<evidence type="ECO:0000256" key="2">
    <source>
        <dbReference type="ARBA" id="ARBA00022837"/>
    </source>
</evidence>
<proteinExistence type="predicted"/>
<reference evidence="4" key="1">
    <citation type="journal article" date="2021" name="Microb. Physiol.">
        <title>Proteogenomic Insights into the Physiology of Marine, Sulfate-Reducing, Filamentous Desulfonema limicola and Desulfonema magnum.</title>
        <authorList>
            <person name="Schnaars V."/>
            <person name="Wohlbrand L."/>
            <person name="Scheve S."/>
            <person name="Hinrichs C."/>
            <person name="Reinhardt R."/>
            <person name="Rabus R."/>
        </authorList>
    </citation>
    <scope>NUCLEOTIDE SEQUENCE</scope>
    <source>
        <strain evidence="4">5ac10</strain>
    </source>
</reference>
<evidence type="ECO:0000259" key="3">
    <source>
        <dbReference type="Pfam" id="PF05567"/>
    </source>
</evidence>
<organism evidence="4 5">
    <name type="scientific">Desulfonema limicola</name>
    <dbReference type="NCBI Taxonomy" id="45656"/>
    <lineage>
        <taxon>Bacteria</taxon>
        <taxon>Pseudomonadati</taxon>
        <taxon>Thermodesulfobacteriota</taxon>
        <taxon>Desulfobacteria</taxon>
        <taxon>Desulfobacterales</taxon>
        <taxon>Desulfococcaceae</taxon>
        <taxon>Desulfonema</taxon>
    </lineage>
</organism>
<dbReference type="GO" id="GO:0046872">
    <property type="term" value="F:metal ion binding"/>
    <property type="evidence" value="ECO:0007669"/>
    <property type="project" value="UniProtKB-KW"/>
</dbReference>
<keyword evidence="2" id="KW-0106">Calcium</keyword>